<proteinExistence type="predicted"/>
<reference evidence="1 2" key="1">
    <citation type="journal article" date="2010" name="ChemBioChem">
        <title>Cloning and characterization of the biosynthetic gene cluster of 16-membered macrolide antibiotic FD-891: involvement of a dual functional cytochrome P450 monooxygenase catalyzing epoxidation and hydroxylation.</title>
        <authorList>
            <person name="Kudo F."/>
            <person name="Motegi A."/>
            <person name="Mizoue K."/>
            <person name="Eguchi T."/>
        </authorList>
    </citation>
    <scope>NUCLEOTIDE SEQUENCE [LARGE SCALE GENOMIC DNA]</scope>
    <source>
        <strain evidence="1 2">A-8890</strain>
    </source>
</reference>
<dbReference type="EMBL" id="AP018448">
    <property type="protein sequence ID" value="BBC33505.1"/>
    <property type="molecule type" value="Genomic_DNA"/>
</dbReference>
<keyword evidence="2" id="KW-1185">Reference proteome</keyword>
<sequence length="73" mass="7826">MRVPPGQPLFQAPVLEQPGSRVARRGIGEGYEFPWPVPSDASVPLPVLSVIADIVHVNLVLAVHGELRVHVSA</sequence>
<gene>
    <name evidence="1" type="ORF">SGFS_047990</name>
</gene>
<evidence type="ECO:0000313" key="2">
    <source>
        <dbReference type="Proteomes" id="UP001321542"/>
    </source>
</evidence>
<accession>A0ABM8HKV7</accession>
<protein>
    <submittedName>
        <fullName evidence="1">Uncharacterized protein</fullName>
    </submittedName>
</protein>
<reference evidence="1 2" key="2">
    <citation type="journal article" date="2023" name="ChemBioChem">
        <title>Acyltransferase Domain Exchange between Two Independent Type I Polyketide Synthases in the Same Producer Strain of Macrolide Antibiotics.</title>
        <authorList>
            <person name="Kudo F."/>
            <person name="Kishikawa K."/>
            <person name="Tsuboi K."/>
            <person name="Kido T."/>
            <person name="Usui T."/>
            <person name="Hashimoto J."/>
            <person name="Shin-Ya K."/>
            <person name="Miyanaga A."/>
            <person name="Eguchi T."/>
        </authorList>
    </citation>
    <scope>NUCLEOTIDE SEQUENCE [LARGE SCALE GENOMIC DNA]</scope>
    <source>
        <strain evidence="1 2">A-8890</strain>
    </source>
</reference>
<evidence type="ECO:0000313" key="1">
    <source>
        <dbReference type="EMBL" id="BBC33505.1"/>
    </source>
</evidence>
<organism evidence="1 2">
    <name type="scientific">Streptomyces graminofaciens</name>
    <dbReference type="NCBI Taxonomy" id="68212"/>
    <lineage>
        <taxon>Bacteria</taxon>
        <taxon>Bacillati</taxon>
        <taxon>Actinomycetota</taxon>
        <taxon>Actinomycetes</taxon>
        <taxon>Kitasatosporales</taxon>
        <taxon>Streptomycetaceae</taxon>
        <taxon>Streptomyces</taxon>
    </lineage>
</organism>
<dbReference type="Proteomes" id="UP001321542">
    <property type="component" value="Chromosome"/>
</dbReference>
<name>A0ABM8HKV7_9ACTN</name>